<dbReference type="InterPro" id="IPR059231">
    <property type="entry name" value="Leader_pinensin"/>
</dbReference>
<dbReference type="AlphaFoldDB" id="A0A841GUT1"/>
<dbReference type="Proteomes" id="UP000582837">
    <property type="component" value="Unassembled WGS sequence"/>
</dbReference>
<dbReference type="NCBIfam" id="NF038180">
    <property type="entry name" value="leader_pinensin"/>
    <property type="match status" value="1"/>
</dbReference>
<organism evidence="1 2">
    <name type="scientific">Longimicrobium terrae</name>
    <dbReference type="NCBI Taxonomy" id="1639882"/>
    <lineage>
        <taxon>Bacteria</taxon>
        <taxon>Pseudomonadati</taxon>
        <taxon>Gemmatimonadota</taxon>
        <taxon>Longimicrobiia</taxon>
        <taxon>Longimicrobiales</taxon>
        <taxon>Longimicrobiaceae</taxon>
        <taxon>Longimicrobium</taxon>
    </lineage>
</organism>
<sequence>MKKLALSLEHLTVESFATSESDAIRGTALGHMYVTPTEDTAGIPCTGESCRGLCSQQICPAEPIVGVNGLQALMIGQSGATPCFSNETCNCA</sequence>
<proteinExistence type="predicted"/>
<accession>A0A841GUT1</accession>
<gene>
    <name evidence="1" type="ORF">HNQ61_000853</name>
</gene>
<evidence type="ECO:0000313" key="1">
    <source>
        <dbReference type="EMBL" id="MBB6069238.1"/>
    </source>
</evidence>
<name>A0A841GUT1_9BACT</name>
<evidence type="ECO:0000313" key="2">
    <source>
        <dbReference type="Proteomes" id="UP000582837"/>
    </source>
</evidence>
<dbReference type="RefSeq" id="WP_170038007.1">
    <property type="nucleotide sequence ID" value="NZ_JABDTL010000002.1"/>
</dbReference>
<comment type="caution">
    <text evidence="1">The sequence shown here is derived from an EMBL/GenBank/DDBJ whole genome shotgun (WGS) entry which is preliminary data.</text>
</comment>
<protein>
    <submittedName>
        <fullName evidence="1">Uncharacterized protein</fullName>
    </submittedName>
</protein>
<reference evidence="1 2" key="1">
    <citation type="submission" date="2020-08" db="EMBL/GenBank/DDBJ databases">
        <title>Genomic Encyclopedia of Type Strains, Phase IV (KMG-IV): sequencing the most valuable type-strain genomes for metagenomic binning, comparative biology and taxonomic classification.</title>
        <authorList>
            <person name="Goeker M."/>
        </authorList>
    </citation>
    <scope>NUCLEOTIDE SEQUENCE [LARGE SCALE GENOMIC DNA]</scope>
    <source>
        <strain evidence="1 2">DSM 29007</strain>
    </source>
</reference>
<dbReference type="EMBL" id="JACHIA010000002">
    <property type="protein sequence ID" value="MBB6069238.1"/>
    <property type="molecule type" value="Genomic_DNA"/>
</dbReference>
<keyword evidence="2" id="KW-1185">Reference proteome</keyword>